<feature type="domain" description="Tryptophan synthase beta chain-like PALP" evidence="3">
    <location>
        <begin position="13"/>
        <end position="336"/>
    </location>
</feature>
<dbReference type="Proteomes" id="UP001216595">
    <property type="component" value="Unassembled WGS sequence"/>
</dbReference>
<dbReference type="InterPro" id="IPR001926">
    <property type="entry name" value="TrpB-like_PALP"/>
</dbReference>
<evidence type="ECO:0000256" key="1">
    <source>
        <dbReference type="ARBA" id="ARBA00001933"/>
    </source>
</evidence>
<comment type="cofactor">
    <cofactor evidence="1">
        <name>pyridoxal 5'-phosphate</name>
        <dbReference type="ChEBI" id="CHEBI:597326"/>
    </cofactor>
</comment>
<dbReference type="EMBL" id="JAQQKW010000004">
    <property type="protein sequence ID" value="MDC7694234.1"/>
    <property type="molecule type" value="Genomic_DNA"/>
</dbReference>
<accession>A0ABT5IDG8</accession>
<gene>
    <name evidence="4" type="ORF">PQU94_08065</name>
</gene>
<comment type="caution">
    <text evidence="4">The sequence shown here is derived from an EMBL/GenBank/DDBJ whole genome shotgun (WGS) entry which is preliminary data.</text>
</comment>
<organism evidence="4 5">
    <name type="scientific">Asticcacaulis currens</name>
    <dbReference type="NCBI Taxonomy" id="2984210"/>
    <lineage>
        <taxon>Bacteria</taxon>
        <taxon>Pseudomonadati</taxon>
        <taxon>Pseudomonadota</taxon>
        <taxon>Alphaproteobacteria</taxon>
        <taxon>Caulobacterales</taxon>
        <taxon>Caulobacteraceae</taxon>
        <taxon>Asticcacaulis</taxon>
    </lineage>
</organism>
<dbReference type="Gene3D" id="3.40.50.1100">
    <property type="match status" value="2"/>
</dbReference>
<evidence type="ECO:0000259" key="3">
    <source>
        <dbReference type="Pfam" id="PF00291"/>
    </source>
</evidence>
<dbReference type="Pfam" id="PF00291">
    <property type="entry name" value="PALP"/>
    <property type="match status" value="1"/>
</dbReference>
<keyword evidence="5" id="KW-1185">Reference proteome</keyword>
<dbReference type="InterPro" id="IPR036052">
    <property type="entry name" value="TrpB-like_PALP_sf"/>
</dbReference>
<evidence type="ECO:0000313" key="5">
    <source>
        <dbReference type="Proteomes" id="UP001216595"/>
    </source>
</evidence>
<dbReference type="PANTHER" id="PTHR42937">
    <property type="match status" value="1"/>
</dbReference>
<protein>
    <submittedName>
        <fullName evidence="4">Pyridoxal-phosphate dependent enzyme</fullName>
    </submittedName>
</protein>
<name>A0ABT5IDG8_9CAUL</name>
<evidence type="ECO:0000313" key="4">
    <source>
        <dbReference type="EMBL" id="MDC7694234.1"/>
    </source>
</evidence>
<proteinExistence type="predicted"/>
<dbReference type="PANTHER" id="PTHR42937:SF1">
    <property type="entry name" value="DIAMINOPROPIONATE AMMONIA-LYASE"/>
    <property type="match status" value="1"/>
</dbReference>
<reference evidence="4 5" key="1">
    <citation type="submission" date="2023-01" db="EMBL/GenBank/DDBJ databases">
        <title>Novel species of the genus Asticcacaulis isolated from rivers.</title>
        <authorList>
            <person name="Lu H."/>
        </authorList>
    </citation>
    <scope>NUCLEOTIDE SEQUENCE [LARGE SCALE GENOMIC DNA]</scope>
    <source>
        <strain evidence="4 5">DXS10W</strain>
    </source>
</reference>
<dbReference type="CDD" id="cd00640">
    <property type="entry name" value="Trp-synth-beta_II"/>
    <property type="match status" value="1"/>
</dbReference>
<dbReference type="RefSeq" id="WP_272740952.1">
    <property type="nucleotide sequence ID" value="NZ_JAQQKW010000004.1"/>
</dbReference>
<dbReference type="SUPFAM" id="SSF53686">
    <property type="entry name" value="Tryptophan synthase beta subunit-like PLP-dependent enzymes"/>
    <property type="match status" value="1"/>
</dbReference>
<keyword evidence="2" id="KW-0663">Pyridoxal phosphate</keyword>
<evidence type="ECO:0000256" key="2">
    <source>
        <dbReference type="ARBA" id="ARBA00022898"/>
    </source>
</evidence>
<sequence>MTYALDKTLIRSIWPAYRPTPLIEADGLASRFGLARVFVKNETLRPLGNFKSLGGMTAGLSVLMERTGARSIEALGRCNNIPALICASDGNHGLAVAAAAHHVNGRALIIIPRHVSPRRVAKIRALGAEVVQVSGTYDDAVMEARRRAENGSGVLVADTTDDRSDPTVQKVVAGYGLMVDEMGVQFHDRLTAPTHIFVQAGVGGLAAALADGFASRFSTHPKIVVVEPKSADCVSRALIAGRPVQCPGNLRTMATMLSCGVASAPALASLLAHRAQGLTLSETELRNGSKIAKMIGVPSTASGAAGLAGLKAACRNPNLRATFGINERSRVLTILTEGSQQVTPSALARDYR</sequence>